<dbReference type="AlphaFoldDB" id="A0A067RCI3"/>
<dbReference type="InParanoid" id="A0A067RCI3"/>
<proteinExistence type="predicted"/>
<name>A0A067RCI3_ZOONE</name>
<dbReference type="EMBL" id="KK852791">
    <property type="protein sequence ID" value="KDR16471.1"/>
    <property type="molecule type" value="Genomic_DNA"/>
</dbReference>
<gene>
    <name evidence="1" type="ORF">L798_08780</name>
</gene>
<sequence>MFLAKMIPKMSAEQKEVRKEICSDLLQRIEDEPDLLKSVITCDETWIFRYAPEVTILSEREREMHEPFEIRSQVDIKSVSMAEWVPSCQMVNEQYYIELFSKLGEQVSRKRLEL</sequence>
<evidence type="ECO:0000313" key="2">
    <source>
        <dbReference type="Proteomes" id="UP000027135"/>
    </source>
</evidence>
<organism evidence="1 2">
    <name type="scientific">Zootermopsis nevadensis</name>
    <name type="common">Dampwood termite</name>
    <dbReference type="NCBI Taxonomy" id="136037"/>
    <lineage>
        <taxon>Eukaryota</taxon>
        <taxon>Metazoa</taxon>
        <taxon>Ecdysozoa</taxon>
        <taxon>Arthropoda</taxon>
        <taxon>Hexapoda</taxon>
        <taxon>Insecta</taxon>
        <taxon>Pterygota</taxon>
        <taxon>Neoptera</taxon>
        <taxon>Polyneoptera</taxon>
        <taxon>Dictyoptera</taxon>
        <taxon>Blattodea</taxon>
        <taxon>Blattoidea</taxon>
        <taxon>Termitoidae</taxon>
        <taxon>Termopsidae</taxon>
        <taxon>Zootermopsis</taxon>
    </lineage>
</organism>
<protein>
    <recommendedName>
        <fullName evidence="3">Histone-lysine N-methyltransferase SETMAR</fullName>
    </recommendedName>
</protein>
<dbReference type="Proteomes" id="UP000027135">
    <property type="component" value="Unassembled WGS sequence"/>
</dbReference>
<accession>A0A067RCI3</accession>
<reference evidence="1 2" key="1">
    <citation type="journal article" date="2014" name="Nat. Commun.">
        <title>Molecular traces of alternative social organization in a termite genome.</title>
        <authorList>
            <person name="Terrapon N."/>
            <person name="Li C."/>
            <person name="Robertson H.M."/>
            <person name="Ji L."/>
            <person name="Meng X."/>
            <person name="Booth W."/>
            <person name="Chen Z."/>
            <person name="Childers C.P."/>
            <person name="Glastad K.M."/>
            <person name="Gokhale K."/>
            <person name="Gowin J."/>
            <person name="Gronenberg W."/>
            <person name="Hermansen R.A."/>
            <person name="Hu H."/>
            <person name="Hunt B.G."/>
            <person name="Huylmans A.K."/>
            <person name="Khalil S.M."/>
            <person name="Mitchell R.D."/>
            <person name="Munoz-Torres M.C."/>
            <person name="Mustard J.A."/>
            <person name="Pan H."/>
            <person name="Reese J.T."/>
            <person name="Scharf M.E."/>
            <person name="Sun F."/>
            <person name="Vogel H."/>
            <person name="Xiao J."/>
            <person name="Yang W."/>
            <person name="Yang Z."/>
            <person name="Yang Z."/>
            <person name="Zhou J."/>
            <person name="Zhu J."/>
            <person name="Brent C.S."/>
            <person name="Elsik C.G."/>
            <person name="Goodisman M.A."/>
            <person name="Liberles D.A."/>
            <person name="Roe R.M."/>
            <person name="Vargo E.L."/>
            <person name="Vilcinskas A."/>
            <person name="Wang J."/>
            <person name="Bornberg-Bauer E."/>
            <person name="Korb J."/>
            <person name="Zhang G."/>
            <person name="Liebig J."/>
        </authorList>
    </citation>
    <scope>NUCLEOTIDE SEQUENCE [LARGE SCALE GENOMIC DNA]</scope>
    <source>
        <tissue evidence="1">Whole organism</tissue>
    </source>
</reference>
<evidence type="ECO:0000313" key="1">
    <source>
        <dbReference type="EMBL" id="KDR16471.1"/>
    </source>
</evidence>
<dbReference type="InterPro" id="IPR036397">
    <property type="entry name" value="RNaseH_sf"/>
</dbReference>
<keyword evidence="2" id="KW-1185">Reference proteome</keyword>
<dbReference type="GO" id="GO:0003676">
    <property type="term" value="F:nucleic acid binding"/>
    <property type="evidence" value="ECO:0007669"/>
    <property type="project" value="InterPro"/>
</dbReference>
<evidence type="ECO:0008006" key="3">
    <source>
        <dbReference type="Google" id="ProtNLM"/>
    </source>
</evidence>
<dbReference type="Gene3D" id="3.30.420.10">
    <property type="entry name" value="Ribonuclease H-like superfamily/Ribonuclease H"/>
    <property type="match status" value="1"/>
</dbReference>